<dbReference type="Gene3D" id="1.10.3290.10">
    <property type="entry name" value="Fido-like domain"/>
    <property type="match status" value="1"/>
</dbReference>
<gene>
    <name evidence="5" type="ORF">DAVIS_01254</name>
</gene>
<protein>
    <submittedName>
        <fullName evidence="5">Adenosine monophosphate-protein transferase SoFic</fullName>
        <ecNumber evidence="5">2.7.7.-</ecNumber>
    </submittedName>
</protein>
<dbReference type="Proteomes" id="UP000257451">
    <property type="component" value="Unassembled WGS sequence"/>
</dbReference>
<name>A0A3E2N085_MYCMR</name>
<feature type="region of interest" description="Disordered" evidence="3">
    <location>
        <begin position="1"/>
        <end position="31"/>
    </location>
</feature>
<dbReference type="InterPro" id="IPR036597">
    <property type="entry name" value="Fido-like_dom_sf"/>
</dbReference>
<dbReference type="PANTHER" id="PTHR13504">
    <property type="entry name" value="FIDO DOMAIN-CONTAINING PROTEIN DDB_G0283145"/>
    <property type="match status" value="1"/>
</dbReference>
<dbReference type="PROSITE" id="PS51459">
    <property type="entry name" value="FIDO"/>
    <property type="match status" value="1"/>
</dbReference>
<comment type="caution">
    <text evidence="5">The sequence shown here is derived from an EMBL/GenBank/DDBJ whole genome shotgun (WGS) entry which is preliminary data.</text>
</comment>
<dbReference type="Pfam" id="PF02661">
    <property type="entry name" value="Fic"/>
    <property type="match status" value="1"/>
</dbReference>
<dbReference type="GO" id="GO:0005524">
    <property type="term" value="F:ATP binding"/>
    <property type="evidence" value="ECO:0007669"/>
    <property type="project" value="UniProtKB-KW"/>
</dbReference>
<dbReference type="AlphaFoldDB" id="A0A3E2N085"/>
<evidence type="ECO:0000256" key="2">
    <source>
        <dbReference type="PIRSR" id="PIRSR640198-2"/>
    </source>
</evidence>
<feature type="active site" evidence="1">
    <location>
        <position position="225"/>
    </location>
</feature>
<dbReference type="PANTHER" id="PTHR13504:SF38">
    <property type="entry name" value="FIDO DOMAIN-CONTAINING PROTEIN"/>
    <property type="match status" value="1"/>
</dbReference>
<evidence type="ECO:0000313" key="6">
    <source>
        <dbReference type="Proteomes" id="UP000257451"/>
    </source>
</evidence>
<dbReference type="EMBL" id="PEDF01000035">
    <property type="protein sequence ID" value="RFZ45424.1"/>
    <property type="molecule type" value="Genomic_DNA"/>
</dbReference>
<sequence>MQPSDAWPRHSAERRPWAQTQRGGTREDRTLRSVTVSLPPYIAKVDANIDADIAVKLEAAMSEISRLDSTHGNHLAGLSTLLLRTESVASSKIERVEASVDDYARALHGGRGNSSAVSMVAATTALKEMIASVNRNAPIQMTAILRAHEALMREDPTEGLHAGQIRTVQNWIGGSDYSPRNAQYVPPPPDTVHAYMDDLMKFANRTDIPVLIQAAIAHAQFESIHPLTDGNGRIGRALINTILRRRGATTRLVVPLASALVAHRERYFGALNTYRAGDLRPLIVTFANSSKTAAAESRTTAERLAEIPVEWRNMVGPIRRHSATDKLLLLLPSTPIVSSDDVASLIDAPRSSVFAAIKRLHDTGVLRPLTNRKRDQVWGASLVLDELDDLGHRIERASAPSVRK</sequence>
<dbReference type="InterPro" id="IPR003812">
    <property type="entry name" value="Fido"/>
</dbReference>
<keyword evidence="2" id="KW-0547">Nucleotide-binding</keyword>
<keyword evidence="5" id="KW-0808">Transferase</keyword>
<dbReference type="GO" id="GO:0016779">
    <property type="term" value="F:nucleotidyltransferase activity"/>
    <property type="evidence" value="ECO:0007669"/>
    <property type="project" value="UniProtKB-KW"/>
</dbReference>
<evidence type="ECO:0000256" key="1">
    <source>
        <dbReference type="PIRSR" id="PIRSR640198-1"/>
    </source>
</evidence>
<evidence type="ECO:0000313" key="5">
    <source>
        <dbReference type="EMBL" id="RFZ45424.1"/>
    </source>
</evidence>
<reference evidence="5 6" key="1">
    <citation type="journal article" date="2018" name="Sci. Rep.">
        <title>Extensive genomic diversity among Mycobacterium marinum strains revealed by whole genome sequencing.</title>
        <authorList>
            <person name="Das S."/>
            <person name="Pettersson B.M."/>
            <person name="Behra P.R."/>
            <person name="Mallick A."/>
            <person name="Cheramie M."/>
            <person name="Ramesh M."/>
            <person name="Shirreff L."/>
            <person name="DuCote T."/>
            <person name="Dasgupta S."/>
            <person name="Ennis D.G."/>
            <person name="Kirsebom L.A."/>
        </authorList>
    </citation>
    <scope>NUCLEOTIDE SEQUENCE [LARGE SCALE GENOMIC DNA]</scope>
    <source>
        <strain evidence="5 6">Davis1</strain>
    </source>
</reference>
<dbReference type="InterPro" id="IPR040198">
    <property type="entry name" value="Fido_containing"/>
</dbReference>
<proteinExistence type="predicted"/>
<feature type="compositionally biased region" description="Basic and acidic residues" evidence="3">
    <location>
        <begin position="7"/>
        <end position="16"/>
    </location>
</feature>
<keyword evidence="5" id="KW-0548">Nucleotidyltransferase</keyword>
<feature type="domain" description="Fido" evidence="4">
    <location>
        <begin position="139"/>
        <end position="289"/>
    </location>
</feature>
<keyword evidence="2" id="KW-0067">ATP-binding</keyword>
<accession>A0A3E2N085</accession>
<feature type="binding site" evidence="2">
    <location>
        <begin position="229"/>
        <end position="236"/>
    </location>
    <ligand>
        <name>ATP</name>
        <dbReference type="ChEBI" id="CHEBI:30616"/>
    </ligand>
</feature>
<evidence type="ECO:0000259" key="4">
    <source>
        <dbReference type="PROSITE" id="PS51459"/>
    </source>
</evidence>
<dbReference type="EC" id="2.7.7.-" evidence="5"/>
<evidence type="ECO:0000256" key="3">
    <source>
        <dbReference type="SAM" id="MobiDB-lite"/>
    </source>
</evidence>
<organism evidence="5 6">
    <name type="scientific">Mycobacterium marinum</name>
    <dbReference type="NCBI Taxonomy" id="1781"/>
    <lineage>
        <taxon>Bacteria</taxon>
        <taxon>Bacillati</taxon>
        <taxon>Actinomycetota</taxon>
        <taxon>Actinomycetes</taxon>
        <taxon>Mycobacteriales</taxon>
        <taxon>Mycobacteriaceae</taxon>
        <taxon>Mycobacterium</taxon>
        <taxon>Mycobacterium ulcerans group</taxon>
    </lineage>
</organism>
<dbReference type="SUPFAM" id="SSF140931">
    <property type="entry name" value="Fic-like"/>
    <property type="match status" value="1"/>
</dbReference>